<reference evidence="1 4" key="2">
    <citation type="journal article" date="1995" name="Appl. Environ. Microbiol.">
        <title>Sequence analysis of the Lactococcus lactis temperate bacteriophage BK5-T and demonstration that the phage DNA has cohesive ends.</title>
        <authorList>
            <person name="Boyce J.D."/>
            <person name="Davidson B.E."/>
            <person name="Hillier A.J."/>
        </authorList>
    </citation>
    <scope>NUCLEOTIDE SEQUENCE [LARGE SCALE GENOMIC DNA]</scope>
</reference>
<dbReference type="EMBL" id="AF176025">
    <property type="protein sequence ID" value="AAK56826.1"/>
    <property type="molecule type" value="Genomic_DNA"/>
</dbReference>
<reference evidence="2 3" key="3">
    <citation type="submission" date="1999-08" db="EMBL/GenBank/DDBJ databases">
        <title>Analysis of the sequence, cos site and structural proteins of the Lactococcus lactis temperate bacteriophage BK5-T.</title>
        <authorList>
            <person name="Mahanivong C."/>
            <person name="Boyce J.D."/>
            <person name="Davidson B.E."/>
            <person name="Hillier A.J."/>
        </authorList>
    </citation>
    <scope>NUCLEOTIDE SEQUENCE [LARGE SCALE GENOMIC DNA]</scope>
</reference>
<dbReference type="KEGG" id="vg:921265"/>
<dbReference type="Proteomes" id="UP000001781">
    <property type="component" value="Genome"/>
</dbReference>
<dbReference type="Proteomes" id="UP000001720">
    <property type="component" value="Segment"/>
</dbReference>
<dbReference type="EMBL" id="AJ245616">
    <property type="protein sequence ID" value="CAC80188.1"/>
    <property type="molecule type" value="mRNA"/>
</dbReference>
<sequence>MTTSSSFRKILISSIGSFLLNDSNPSSSIVLTSIFGMPLNTLWELSRDKTNVLPVNPFTAEVFPSPGLP</sequence>
<dbReference type="KEGG" id="vg:65974484"/>
<name>Q94M93_9CAUD</name>
<dbReference type="GeneID" id="921265"/>
<organism evidence="1 4">
    <name type="scientific">Lactococcus phage BK5-T</name>
    <dbReference type="NCBI Taxonomy" id="31754"/>
    <lineage>
        <taxon>Viruses</taxon>
        <taxon>Duplodnaviria</taxon>
        <taxon>Heunggongvirae</taxon>
        <taxon>Uroviricota</taxon>
        <taxon>Caudoviricetes</taxon>
        <taxon>Sandinevirus</taxon>
        <taxon>Sandinevirus BK5T</taxon>
    </lineage>
</organism>
<keyword evidence="3" id="KW-1185">Reference proteome</keyword>
<protein>
    <submittedName>
        <fullName evidence="1">Uncharacterized protein</fullName>
    </submittedName>
</protein>
<dbReference type="RefSeq" id="YP_010133267.1">
    <property type="nucleotide sequence ID" value="NC_056724.1"/>
</dbReference>
<reference evidence="1 4" key="4">
    <citation type="journal article" date="2001" name="Virology">
        <title>Comparative genomics of lactococcal phages: insight from the complete genome sequence of Lactococcus lactis phage BK5-T.</title>
        <authorList>
            <person name="Desiere F."/>
            <person name="Mahanivong C."/>
            <person name="Hillier A.J."/>
            <person name="Chandry P.S."/>
            <person name="Davidson B.E."/>
            <person name="Brussow H."/>
        </authorList>
    </citation>
    <scope>NUCLEOTIDE SEQUENCE</scope>
</reference>
<reference evidence="4" key="1">
    <citation type="journal article" date="1990" name="Appl. Environ. Microbiol.">
        <title>Molecular characterization of promoters of the Lactococcus lactis subsp. cremoris temperate bacteriophage BK5-T and identification of a phage gene implicated in the regulation of promoter activity.</title>
        <authorList>
            <person name="Lakshmidevi G."/>
            <person name="Davidson B.E."/>
            <person name="Hillier A.J."/>
        </authorList>
    </citation>
    <scope>NUCLEOTIDE SEQUENCE [LARGE SCALE GENOMIC DNA]</scope>
</reference>
<accession>Q94M93</accession>
<proteinExistence type="evidence at transcript level"/>
<evidence type="ECO:0000313" key="3">
    <source>
        <dbReference type="Proteomes" id="UP000001720"/>
    </source>
</evidence>
<evidence type="ECO:0000313" key="1">
    <source>
        <dbReference type="EMBL" id="AAK56826.1"/>
    </source>
</evidence>
<evidence type="ECO:0000313" key="2">
    <source>
        <dbReference type="EMBL" id="CAC80188.1"/>
    </source>
</evidence>
<evidence type="ECO:0000313" key="4">
    <source>
        <dbReference type="Proteomes" id="UP000001781"/>
    </source>
</evidence>
<dbReference type="GeneID" id="65974484"/>
<dbReference type="RefSeq" id="NP_116539.1">
    <property type="nucleotide sequence ID" value="NC_002796.1"/>
</dbReference>